<dbReference type="Gene3D" id="3.30.565.60">
    <property type="match status" value="1"/>
</dbReference>
<dbReference type="InterPro" id="IPR007421">
    <property type="entry name" value="Schlafen_AlbA_2_dom"/>
</dbReference>
<dbReference type="AlphaFoldDB" id="A0AAW5HXY8"/>
<evidence type="ECO:0000259" key="2">
    <source>
        <dbReference type="Pfam" id="PF04326"/>
    </source>
</evidence>
<feature type="region of interest" description="Disordered" evidence="1">
    <location>
        <begin position="491"/>
        <end position="511"/>
    </location>
</feature>
<gene>
    <name evidence="3" type="ORF">JMN37_06450</name>
</gene>
<dbReference type="InterPro" id="IPR036388">
    <property type="entry name" value="WH-like_DNA-bd_sf"/>
</dbReference>
<dbReference type="InterPro" id="IPR036390">
    <property type="entry name" value="WH_DNA-bd_sf"/>
</dbReference>
<evidence type="ECO:0000256" key="1">
    <source>
        <dbReference type="SAM" id="MobiDB-lite"/>
    </source>
</evidence>
<dbReference type="Pfam" id="PF13749">
    <property type="entry name" value="HATPase_c_4"/>
    <property type="match status" value="1"/>
</dbReference>
<dbReference type="Gene3D" id="3.30.950.30">
    <property type="entry name" value="Schlafen, AAA domain"/>
    <property type="match status" value="1"/>
</dbReference>
<dbReference type="PANTHER" id="PTHR30595">
    <property type="entry name" value="GLPR-RELATED TRANSCRIPTIONAL REPRESSOR"/>
    <property type="match status" value="1"/>
</dbReference>
<keyword evidence="4" id="KW-1185">Reference proteome</keyword>
<sequence length="584" mass="64019">MSETAIKTTINTLRDIGNDTYKIEAKDASHGLPKSIDETLSAFGNMPEGGVILLGVAEEDGSFPVTGISSPKTVESQLANKARQKIVPPLHLGAIETATVDGKTVLQCIVPPQPSDRKPFRVGKGGPAYIRSGDGDYELDPNEEQLLVSQRGVPKHDRAPVEGASVERDLDPDLLEQYLEQERSQSRRLAQLPREEQLIRTNVVAPDTGEPTVAAIYALGIHPQQFLPLNVKAHVTRGPHDPRAIRMRDRKEFTGPVPDLLEAVVEWVTDHLQTTTVFTDGHGKDVPELPTLAIREIVANALVHRDLSPASMLAYTQVVKHSDKLIVVNPGGLWRLTESELGNTGPRARNPVLYRMCTAVKTPKGHRVIEASATGIPAVREALHDAFLPAPYFKDRVIDFQAILTSSTMLSEVDLAWATNLPGGEVFSTAQRHALIRMRNGETLTNASYRQEFPMDSTQARAELQQLVEYGLATALGQAGGTVYSFLPEETSAPKAPESATPTSPQSRSRAYLRSGEKIDLIRKALHHAGQPLSKREIAEHTGMSYGQITPTLKAMEQQGIITFTEKHWNAKNQRYALSGEQDE</sequence>
<name>A0AAW5HXY8_9CORY</name>
<accession>A0AAW5HXY8</accession>
<dbReference type="Gene3D" id="1.10.10.10">
    <property type="entry name" value="Winged helix-like DNA-binding domain superfamily/Winged helix DNA-binding domain"/>
    <property type="match status" value="1"/>
</dbReference>
<feature type="compositionally biased region" description="Polar residues" evidence="1">
    <location>
        <begin position="500"/>
        <end position="509"/>
    </location>
</feature>
<dbReference type="RefSeq" id="WP_252931395.1">
    <property type="nucleotide sequence ID" value="NZ_JAEUWV010000007.1"/>
</dbReference>
<dbReference type="Pfam" id="PF04326">
    <property type="entry name" value="SLFN_AlbA_2"/>
    <property type="match status" value="1"/>
</dbReference>
<dbReference type="EMBL" id="JAEUWV010000007">
    <property type="protein sequence ID" value="MCO6394616.1"/>
    <property type="molecule type" value="Genomic_DNA"/>
</dbReference>
<dbReference type="InterPro" id="IPR038461">
    <property type="entry name" value="Schlafen_AlbA_2_dom_sf"/>
</dbReference>
<dbReference type="InterPro" id="IPR038475">
    <property type="entry name" value="RecG_C_sf"/>
</dbReference>
<reference evidence="3 4" key="1">
    <citation type="submission" date="2021-01" db="EMBL/GenBank/DDBJ databases">
        <title>Identification and Characterization of Corynebacterium sp.</title>
        <authorList>
            <person name="Luo Q."/>
            <person name="Qu P."/>
            <person name="Chen Q."/>
        </authorList>
    </citation>
    <scope>NUCLEOTIDE SEQUENCE [LARGE SCALE GENOMIC DNA]</scope>
    <source>
        <strain evidence="3 4">MC-18</strain>
    </source>
</reference>
<comment type="caution">
    <text evidence="3">The sequence shown here is derived from an EMBL/GenBank/DDBJ whole genome shotgun (WGS) entry which is preliminary data.</text>
</comment>
<dbReference type="Proteomes" id="UP001205920">
    <property type="component" value="Unassembled WGS sequence"/>
</dbReference>
<evidence type="ECO:0000313" key="3">
    <source>
        <dbReference type="EMBL" id="MCO6394616.1"/>
    </source>
</evidence>
<proteinExistence type="predicted"/>
<protein>
    <submittedName>
        <fullName evidence="3">DNA binding domain-containing protein</fullName>
    </submittedName>
</protein>
<organism evidence="3 4">
    <name type="scientific">Corynebacterium lipophilum</name>
    <dbReference type="NCBI Taxonomy" id="2804918"/>
    <lineage>
        <taxon>Bacteria</taxon>
        <taxon>Bacillati</taxon>
        <taxon>Actinomycetota</taxon>
        <taxon>Actinomycetes</taxon>
        <taxon>Mycobacteriales</taxon>
        <taxon>Corynebacteriaceae</taxon>
        <taxon>Corynebacterium</taxon>
    </lineage>
</organism>
<dbReference type="PANTHER" id="PTHR30595:SF6">
    <property type="entry name" value="SCHLAFEN ALBA-2 DOMAIN-CONTAINING PROTEIN"/>
    <property type="match status" value="1"/>
</dbReference>
<evidence type="ECO:0000313" key="4">
    <source>
        <dbReference type="Proteomes" id="UP001205920"/>
    </source>
</evidence>
<dbReference type="SUPFAM" id="SSF46785">
    <property type="entry name" value="Winged helix' DNA-binding domain"/>
    <property type="match status" value="1"/>
</dbReference>
<feature type="domain" description="Schlafen AlbA-2" evidence="2">
    <location>
        <begin position="22"/>
        <end position="139"/>
    </location>
</feature>